<accession>D7SM85</accession>
<protein>
    <submittedName>
        <fullName evidence="1">Uncharacterized protein</fullName>
    </submittedName>
</protein>
<dbReference type="AlphaFoldDB" id="D7SM85"/>
<dbReference type="HOGENOM" id="CLU_2241548_0_0_1"/>
<dbReference type="InParanoid" id="D7SM85"/>
<evidence type="ECO:0000313" key="1">
    <source>
        <dbReference type="EMBL" id="CBI16763.3"/>
    </source>
</evidence>
<gene>
    <name evidence="1" type="ordered locus">VIT_15s0021g00030</name>
</gene>
<reference evidence="2" key="1">
    <citation type="journal article" date="2007" name="Nature">
        <title>The grapevine genome sequence suggests ancestral hexaploidization in major angiosperm phyla.</title>
        <authorList>
            <consortium name="The French-Italian Public Consortium for Grapevine Genome Characterization."/>
            <person name="Jaillon O."/>
            <person name="Aury J.-M."/>
            <person name="Noel B."/>
            <person name="Policriti A."/>
            <person name="Clepet C."/>
            <person name="Casagrande A."/>
            <person name="Choisne N."/>
            <person name="Aubourg S."/>
            <person name="Vitulo N."/>
            <person name="Jubin C."/>
            <person name="Vezzi A."/>
            <person name="Legeai F."/>
            <person name="Hugueney P."/>
            <person name="Dasilva C."/>
            <person name="Horner D."/>
            <person name="Mica E."/>
            <person name="Jublot D."/>
            <person name="Poulain J."/>
            <person name="Bruyere C."/>
            <person name="Billault A."/>
            <person name="Segurens B."/>
            <person name="Gouyvenoux M."/>
            <person name="Ugarte E."/>
            <person name="Cattonaro F."/>
            <person name="Anthouard V."/>
            <person name="Vico V."/>
            <person name="Del Fabbro C."/>
            <person name="Alaux M."/>
            <person name="Di Gaspero G."/>
            <person name="Dumas V."/>
            <person name="Felice N."/>
            <person name="Paillard S."/>
            <person name="Juman I."/>
            <person name="Moroldo M."/>
            <person name="Scalabrin S."/>
            <person name="Canaguier A."/>
            <person name="Le Clainche I."/>
            <person name="Malacrida G."/>
            <person name="Durand E."/>
            <person name="Pesole G."/>
            <person name="Laucou V."/>
            <person name="Chatelet P."/>
            <person name="Merdinoglu D."/>
            <person name="Delledonne M."/>
            <person name="Pezzotti M."/>
            <person name="Lecharny A."/>
            <person name="Scarpelli C."/>
            <person name="Artiguenave F."/>
            <person name="Pe M.E."/>
            <person name="Valle G."/>
            <person name="Morgante M."/>
            <person name="Caboche M."/>
            <person name="Adam-Blondon A.-F."/>
            <person name="Weissenbach J."/>
            <person name="Quetier F."/>
            <person name="Wincker P."/>
        </authorList>
    </citation>
    <scope>NUCLEOTIDE SEQUENCE [LARGE SCALE GENOMIC DNA]</scope>
    <source>
        <strain evidence="2">cv. Pinot noir / PN40024</strain>
    </source>
</reference>
<organism evidence="1 2">
    <name type="scientific">Vitis vinifera</name>
    <name type="common">Grape</name>
    <dbReference type="NCBI Taxonomy" id="29760"/>
    <lineage>
        <taxon>Eukaryota</taxon>
        <taxon>Viridiplantae</taxon>
        <taxon>Streptophyta</taxon>
        <taxon>Embryophyta</taxon>
        <taxon>Tracheophyta</taxon>
        <taxon>Spermatophyta</taxon>
        <taxon>Magnoliopsida</taxon>
        <taxon>eudicotyledons</taxon>
        <taxon>Gunneridae</taxon>
        <taxon>Pentapetalae</taxon>
        <taxon>rosids</taxon>
        <taxon>Vitales</taxon>
        <taxon>Vitaceae</taxon>
        <taxon>Viteae</taxon>
        <taxon>Vitis</taxon>
    </lineage>
</organism>
<name>D7SM85_VITVI</name>
<keyword evidence="2" id="KW-1185">Reference proteome</keyword>
<proteinExistence type="predicted"/>
<evidence type="ECO:0000313" key="2">
    <source>
        <dbReference type="Proteomes" id="UP000009183"/>
    </source>
</evidence>
<dbReference type="PaxDb" id="29760-VIT_15s0021g00030.t01"/>
<dbReference type="Proteomes" id="UP000009183">
    <property type="component" value="Chromosome 15"/>
</dbReference>
<dbReference type="EMBL" id="FN594952">
    <property type="protein sequence ID" value="CBI16763.3"/>
    <property type="molecule type" value="Genomic_DNA"/>
</dbReference>
<sequence>MPALSDKRYRPLLSTTCKSVKDEINLTKGWEIVVERIPLEHVNSRWGLHLVSLPDSSHVSTISFPPFSGWRELEGRIPTRQCRLDHVYIGRRRVVLFQGAAENYA</sequence>